<feature type="transmembrane region" description="Helical" evidence="1">
    <location>
        <begin position="33"/>
        <end position="52"/>
    </location>
</feature>
<protein>
    <submittedName>
        <fullName evidence="2">Uncharacterized protein</fullName>
    </submittedName>
</protein>
<accession>A3MT84</accession>
<dbReference type="STRING" id="410359.Pcal_0417"/>
<proteinExistence type="predicted"/>
<dbReference type="OrthoDB" id="29289at2157"/>
<keyword evidence="1" id="KW-1133">Transmembrane helix</keyword>
<evidence type="ECO:0000256" key="1">
    <source>
        <dbReference type="SAM" id="Phobius"/>
    </source>
</evidence>
<evidence type="ECO:0000313" key="3">
    <source>
        <dbReference type="Proteomes" id="UP000001431"/>
    </source>
</evidence>
<feature type="transmembrane region" description="Helical" evidence="1">
    <location>
        <begin position="59"/>
        <end position="83"/>
    </location>
</feature>
<sequence length="159" mass="16468">MRPLYGLATAAVQYVLFVGHPILSIYPRALDHWASPGAFAAFLLIINLALSLKRPYTAAFATLVLYLAEAALASPTLRLFVALPEVPPPSPWLGLAAALLTVATAVEGPHGLYLAAAGAPAAALLLAKDYAPRLDYTAGLALAAIGLALLVWATRPAGS</sequence>
<keyword evidence="1" id="KW-0472">Membrane</keyword>
<gene>
    <name evidence="2" type="ordered locus">Pcal_0417</name>
</gene>
<dbReference type="EMBL" id="CP000561">
    <property type="protein sequence ID" value="ABO07851.1"/>
    <property type="molecule type" value="Genomic_DNA"/>
</dbReference>
<reference evidence="2" key="1">
    <citation type="submission" date="2007-02" db="EMBL/GenBank/DDBJ databases">
        <title>Complete sequence of Pyrobaculum calidifontis JCM 11548.</title>
        <authorList>
            <consortium name="US DOE Joint Genome Institute"/>
            <person name="Copeland A."/>
            <person name="Lucas S."/>
            <person name="Lapidus A."/>
            <person name="Barry K."/>
            <person name="Glavina del Rio T."/>
            <person name="Dalin E."/>
            <person name="Tice H."/>
            <person name="Pitluck S."/>
            <person name="Chain P."/>
            <person name="Malfatti S."/>
            <person name="Shin M."/>
            <person name="Vergez L."/>
            <person name="Schmutz J."/>
            <person name="Larimer F."/>
            <person name="Land M."/>
            <person name="Hauser L."/>
            <person name="Kyrpides N."/>
            <person name="Mikhailova N."/>
            <person name="Cozen A.E."/>
            <person name="Fitz-Gibbon S.T."/>
            <person name="House C.H."/>
            <person name="Saltikov C."/>
            <person name="Lowe T.M."/>
            <person name="Richardson P."/>
        </authorList>
    </citation>
    <scope>NUCLEOTIDE SEQUENCE [LARGE SCALE GENOMIC DNA]</scope>
    <source>
        <strain evidence="2">JCM 11548</strain>
    </source>
</reference>
<feature type="transmembrane region" description="Helical" evidence="1">
    <location>
        <begin position="134"/>
        <end position="153"/>
    </location>
</feature>
<dbReference type="AlphaFoldDB" id="A3MT84"/>
<dbReference type="Proteomes" id="UP000001431">
    <property type="component" value="Chromosome"/>
</dbReference>
<organism evidence="2 3">
    <name type="scientific">Pyrobaculum calidifontis (strain DSM 21063 / JCM 11548 / VA1)</name>
    <dbReference type="NCBI Taxonomy" id="410359"/>
    <lineage>
        <taxon>Archaea</taxon>
        <taxon>Thermoproteota</taxon>
        <taxon>Thermoprotei</taxon>
        <taxon>Thermoproteales</taxon>
        <taxon>Thermoproteaceae</taxon>
        <taxon>Pyrobaculum</taxon>
    </lineage>
</organism>
<dbReference type="HOGENOM" id="CLU_1656935_0_0_2"/>
<keyword evidence="1" id="KW-0812">Transmembrane</keyword>
<keyword evidence="3" id="KW-1185">Reference proteome</keyword>
<evidence type="ECO:0000313" key="2">
    <source>
        <dbReference type="EMBL" id="ABO07851.1"/>
    </source>
</evidence>
<dbReference type="GeneID" id="4908880"/>
<dbReference type="RefSeq" id="WP_011849108.1">
    <property type="nucleotide sequence ID" value="NC_009073.1"/>
</dbReference>
<name>A3MT84_PYRCJ</name>
<dbReference type="eggNOG" id="arCOG07041">
    <property type="taxonomic scope" value="Archaea"/>
</dbReference>
<dbReference type="KEGG" id="pcl:Pcal_0417"/>